<evidence type="ECO:0000313" key="2">
    <source>
        <dbReference type="EMBL" id="CAA0132995.1"/>
    </source>
</evidence>
<keyword evidence="1" id="KW-0812">Transmembrane</keyword>
<feature type="transmembrane region" description="Helical" evidence="1">
    <location>
        <begin position="155"/>
        <end position="174"/>
    </location>
</feature>
<accession>A0A5S9R8D7</accession>
<dbReference type="RefSeq" id="WP_159234528.1">
    <property type="nucleotide sequence ID" value="NZ_CACSIP010000046.1"/>
</dbReference>
<organism evidence="2 3">
    <name type="scientific">Mycolicibacterium vanbaalenii</name>
    <name type="common">Mycobacterium vanbaalenii</name>
    <dbReference type="NCBI Taxonomy" id="110539"/>
    <lineage>
        <taxon>Bacteria</taxon>
        <taxon>Bacillati</taxon>
        <taxon>Actinomycetota</taxon>
        <taxon>Actinomycetes</taxon>
        <taxon>Mycobacteriales</taxon>
        <taxon>Mycobacteriaceae</taxon>
        <taxon>Mycolicibacterium</taxon>
    </lineage>
</organism>
<feature type="transmembrane region" description="Helical" evidence="1">
    <location>
        <begin position="186"/>
        <end position="203"/>
    </location>
</feature>
<dbReference type="Proteomes" id="UP000430146">
    <property type="component" value="Unassembled WGS sequence"/>
</dbReference>
<feature type="transmembrane region" description="Helical" evidence="1">
    <location>
        <begin position="120"/>
        <end position="143"/>
    </location>
</feature>
<gene>
    <name evidence="2" type="ORF">AELLOGFF_06049</name>
</gene>
<evidence type="ECO:0000256" key="1">
    <source>
        <dbReference type="SAM" id="Phobius"/>
    </source>
</evidence>
<sequence>MVRVLGYLRDARVTGWVSLTTLVFFAAEWVVSATWRGYYGYREDLVGPLGVAFCGPEGNWPCSELYRVMNVALVLTGLAIVFVAASLLAQRVTERGHATLLMVAGFGLASSGVITHQVSYTWSLTATTVFTTLGSVSVLFIAMGSKTEMSAERRGIAVIAGVVSLVGYFTYIDGHEFFGPGGAQRMAVYGILVAVITLGTAGLRSAPAQNAEVPELVEEMR</sequence>
<dbReference type="OrthoDB" id="4620938at2"/>
<keyword evidence="1" id="KW-0472">Membrane</keyword>
<keyword evidence="3" id="KW-1185">Reference proteome</keyword>
<name>A0A5S9R8D7_MYCVN</name>
<proteinExistence type="predicted"/>
<dbReference type="EMBL" id="CACSIP010000046">
    <property type="protein sequence ID" value="CAA0132995.1"/>
    <property type="molecule type" value="Genomic_DNA"/>
</dbReference>
<reference evidence="2 3" key="1">
    <citation type="submission" date="2019-11" db="EMBL/GenBank/DDBJ databases">
        <authorList>
            <person name="Holert J."/>
        </authorList>
    </citation>
    <scope>NUCLEOTIDE SEQUENCE [LARGE SCALE GENOMIC DNA]</scope>
    <source>
        <strain evidence="2">BC8_1</strain>
    </source>
</reference>
<protein>
    <recommendedName>
        <fullName evidence="4">DUF998 domain-containing protein</fullName>
    </recommendedName>
</protein>
<evidence type="ECO:0000313" key="3">
    <source>
        <dbReference type="Proteomes" id="UP000430146"/>
    </source>
</evidence>
<dbReference type="AlphaFoldDB" id="A0A5S9R8D7"/>
<evidence type="ECO:0008006" key="4">
    <source>
        <dbReference type="Google" id="ProtNLM"/>
    </source>
</evidence>
<keyword evidence="1" id="KW-1133">Transmembrane helix</keyword>
<feature type="transmembrane region" description="Helical" evidence="1">
    <location>
        <begin position="96"/>
        <end position="114"/>
    </location>
</feature>
<feature type="transmembrane region" description="Helical" evidence="1">
    <location>
        <begin position="68"/>
        <end position="89"/>
    </location>
</feature>
<feature type="transmembrane region" description="Helical" evidence="1">
    <location>
        <begin position="12"/>
        <end position="31"/>
    </location>
</feature>